<sequence length="207" mass="24174">MKRSRKTPQSNKAVEEHELLLQLKSGDIHAFEELYHRYKSRLAGKFLQLLKSEVLAQDALQDLFAKVWDVRATIDIEQSFPAFLYRIATNLAHSIFRRASLESSPRTLLKIGYTEAYSHVEEDLFQKERVKIVEDAIAKLPERQRQVFVMHKIEGKSYKEIAEELNISLSAINNHITRANKFLSENLEPKIWFILLALSSNDYFDFF</sequence>
<evidence type="ECO:0000256" key="2">
    <source>
        <dbReference type="ARBA" id="ARBA00023015"/>
    </source>
</evidence>
<dbReference type="InterPro" id="IPR014284">
    <property type="entry name" value="RNA_pol_sigma-70_dom"/>
</dbReference>
<dbReference type="Pfam" id="PF04542">
    <property type="entry name" value="Sigma70_r2"/>
    <property type="match status" value="1"/>
</dbReference>
<dbReference type="Gene3D" id="1.10.1740.10">
    <property type="match status" value="1"/>
</dbReference>
<dbReference type="SUPFAM" id="SSF88946">
    <property type="entry name" value="Sigma2 domain of RNA polymerase sigma factors"/>
    <property type="match status" value="1"/>
</dbReference>
<evidence type="ECO:0000313" key="7">
    <source>
        <dbReference type="EMBL" id="MBL1410208.1"/>
    </source>
</evidence>
<proteinExistence type="inferred from homology"/>
<dbReference type="RefSeq" id="WP_202103898.1">
    <property type="nucleotide sequence ID" value="NZ_JAERTY010000008.1"/>
</dbReference>
<accession>A0ABS1R6C8</accession>
<dbReference type="PANTHER" id="PTHR43133">
    <property type="entry name" value="RNA POLYMERASE ECF-TYPE SIGMA FACTO"/>
    <property type="match status" value="1"/>
</dbReference>
<dbReference type="InterPro" id="IPR013249">
    <property type="entry name" value="RNA_pol_sigma70_r4_t2"/>
</dbReference>
<keyword evidence="2" id="KW-0805">Transcription regulation</keyword>
<evidence type="ECO:0000313" key="8">
    <source>
        <dbReference type="Proteomes" id="UP000625283"/>
    </source>
</evidence>
<evidence type="ECO:0000256" key="4">
    <source>
        <dbReference type="ARBA" id="ARBA00023163"/>
    </source>
</evidence>
<dbReference type="Pfam" id="PF08281">
    <property type="entry name" value="Sigma70_r4_2"/>
    <property type="match status" value="1"/>
</dbReference>
<dbReference type="InterPro" id="IPR013324">
    <property type="entry name" value="RNA_pol_sigma_r3/r4-like"/>
</dbReference>
<comment type="caution">
    <text evidence="7">The sequence shown here is derived from an EMBL/GenBank/DDBJ whole genome shotgun (WGS) entry which is preliminary data.</text>
</comment>
<dbReference type="InterPro" id="IPR036388">
    <property type="entry name" value="WH-like_DNA-bd_sf"/>
</dbReference>
<organism evidence="7 8">
    <name type="scientific">Sphingobacterium faecale</name>
    <dbReference type="NCBI Taxonomy" id="2803775"/>
    <lineage>
        <taxon>Bacteria</taxon>
        <taxon>Pseudomonadati</taxon>
        <taxon>Bacteroidota</taxon>
        <taxon>Sphingobacteriia</taxon>
        <taxon>Sphingobacteriales</taxon>
        <taxon>Sphingobacteriaceae</taxon>
        <taxon>Sphingobacterium</taxon>
    </lineage>
</organism>
<protein>
    <submittedName>
        <fullName evidence="7">RNA polymerase sigma-70 factor</fullName>
    </submittedName>
</protein>
<keyword evidence="3" id="KW-0731">Sigma factor</keyword>
<dbReference type="CDD" id="cd06171">
    <property type="entry name" value="Sigma70_r4"/>
    <property type="match status" value="1"/>
</dbReference>
<evidence type="ECO:0000259" key="6">
    <source>
        <dbReference type="Pfam" id="PF08281"/>
    </source>
</evidence>
<comment type="similarity">
    <text evidence="1">Belongs to the sigma-70 factor family. ECF subfamily.</text>
</comment>
<evidence type="ECO:0000256" key="1">
    <source>
        <dbReference type="ARBA" id="ARBA00010641"/>
    </source>
</evidence>
<dbReference type="NCBIfam" id="TIGR02985">
    <property type="entry name" value="Sig70_bacteroi1"/>
    <property type="match status" value="1"/>
</dbReference>
<dbReference type="InterPro" id="IPR014327">
    <property type="entry name" value="RNA_pol_sigma70_bacteroid"/>
</dbReference>
<evidence type="ECO:0000256" key="3">
    <source>
        <dbReference type="ARBA" id="ARBA00023082"/>
    </source>
</evidence>
<feature type="domain" description="RNA polymerase sigma-70 region 2" evidence="5">
    <location>
        <begin position="34"/>
        <end position="100"/>
    </location>
</feature>
<dbReference type="Proteomes" id="UP000625283">
    <property type="component" value="Unassembled WGS sequence"/>
</dbReference>
<keyword evidence="8" id="KW-1185">Reference proteome</keyword>
<dbReference type="Gene3D" id="1.10.10.10">
    <property type="entry name" value="Winged helix-like DNA-binding domain superfamily/Winged helix DNA-binding domain"/>
    <property type="match status" value="1"/>
</dbReference>
<gene>
    <name evidence="7" type="ORF">JKG61_15750</name>
</gene>
<dbReference type="EMBL" id="JAERTY010000008">
    <property type="protein sequence ID" value="MBL1410208.1"/>
    <property type="molecule type" value="Genomic_DNA"/>
</dbReference>
<dbReference type="PANTHER" id="PTHR43133:SF46">
    <property type="entry name" value="RNA POLYMERASE SIGMA-70 FACTOR ECF SUBFAMILY"/>
    <property type="match status" value="1"/>
</dbReference>
<dbReference type="SUPFAM" id="SSF88659">
    <property type="entry name" value="Sigma3 and sigma4 domains of RNA polymerase sigma factors"/>
    <property type="match status" value="1"/>
</dbReference>
<evidence type="ECO:0000259" key="5">
    <source>
        <dbReference type="Pfam" id="PF04542"/>
    </source>
</evidence>
<dbReference type="InterPro" id="IPR007627">
    <property type="entry name" value="RNA_pol_sigma70_r2"/>
</dbReference>
<feature type="domain" description="RNA polymerase sigma factor 70 region 4 type 2" evidence="6">
    <location>
        <begin position="133"/>
        <end position="181"/>
    </location>
</feature>
<name>A0ABS1R6C8_9SPHI</name>
<keyword evidence="4" id="KW-0804">Transcription</keyword>
<dbReference type="NCBIfam" id="TIGR02937">
    <property type="entry name" value="sigma70-ECF"/>
    <property type="match status" value="1"/>
</dbReference>
<dbReference type="InterPro" id="IPR039425">
    <property type="entry name" value="RNA_pol_sigma-70-like"/>
</dbReference>
<dbReference type="InterPro" id="IPR013325">
    <property type="entry name" value="RNA_pol_sigma_r2"/>
</dbReference>
<reference evidence="7 8" key="1">
    <citation type="submission" date="2021-01" db="EMBL/GenBank/DDBJ databases">
        <title>C459-1 draft genome sequence.</title>
        <authorList>
            <person name="Zhang X.-F."/>
        </authorList>
    </citation>
    <scope>NUCLEOTIDE SEQUENCE [LARGE SCALE GENOMIC DNA]</scope>
    <source>
        <strain evidence="8">C459-1</strain>
    </source>
</reference>